<dbReference type="RefSeq" id="WP_044226626.1">
    <property type="nucleotide sequence ID" value="NZ_JRYR02000001.1"/>
</dbReference>
<dbReference type="Pfam" id="PF07228">
    <property type="entry name" value="SpoIIE"/>
    <property type="match status" value="1"/>
</dbReference>
<keyword evidence="2" id="KW-0175">Coiled coil</keyword>
<feature type="transmembrane region" description="Helical" evidence="3">
    <location>
        <begin position="21"/>
        <end position="38"/>
    </location>
</feature>
<dbReference type="Pfam" id="PF00672">
    <property type="entry name" value="HAMP"/>
    <property type="match status" value="1"/>
</dbReference>
<dbReference type="Pfam" id="PF13185">
    <property type="entry name" value="GAF_2"/>
    <property type="match status" value="1"/>
</dbReference>
<evidence type="ECO:0000256" key="1">
    <source>
        <dbReference type="ARBA" id="ARBA00022801"/>
    </source>
</evidence>
<evidence type="ECO:0000313" key="6">
    <source>
        <dbReference type="Proteomes" id="UP000179797"/>
    </source>
</evidence>
<evidence type="ECO:0000256" key="2">
    <source>
        <dbReference type="SAM" id="Coils"/>
    </source>
</evidence>
<gene>
    <name evidence="5" type="ORF">NH26_01075</name>
</gene>
<feature type="coiled-coil region" evidence="2">
    <location>
        <begin position="532"/>
        <end position="570"/>
    </location>
</feature>
<dbReference type="EMBL" id="JRYR02000001">
    <property type="protein sequence ID" value="OHX65040.1"/>
    <property type="molecule type" value="Genomic_DNA"/>
</dbReference>
<sequence length="850" mass="98316">MKLSQKKHQAKSIKTRLVGSFVANIIIITLLFLVYVYIQNITINAEKVAKELKEITSTIQHIKSSKQSFLLTETINPSFYETKENVFLEKHKEGLELINQKLIDMYSNSYVQSAKVIPSLRVLDKALGKYSLTFDSLTTTQLKRGFKSYGVEGDMRRAIYSVENSGYYLDQVKILMLRRHEKDFILRKDPIYEQKLSQVVDQILSDIKKMPIDKYGKIYLTGTLEKYRDNFKNMVELDKQLGFYGHFGLKDRLQFQLNTIENQLKQIQQAMIDYDTFWKRLNIVLLIVFALSILTVNAILLFYLLSRLGKPIHQLSKSIQKIVEDDFVGELYTIKTQDEIGDLSKDFNFMIQKMNDRTEEIELQKEELATTYNKIEVIREIGAKLSKHLKVEAIVKEFYHSLNNTLEFNSFLIGIYQNNQLHYQGFRCDGQPYKFERSLSKVSHLGVQCFERQESIITNDYSNTKDLKHFLPVITSEKVNSLIYLPLTSSSKKLGVLAIQSDQFNAFSDVQINMLWSIVTYLISTLDTAINYQDMEGQVRTKTAEIDQHRQQLLKNNELLQGTLQELEVKNLQQTSSIQYAKRIQQALLPNISMLQSAFEDAFVFYRPKDIVSGDFYWFEQKGDLIYLAVADCTGHGVPGAFMSILGREILSNIVNTKMIESPAEILNQLHTRIRVVLKQDKVNNKDGMDIGFCVLDTKKNTLRFAGAHHPLYLVRKIGGLNEVEVLEGNKQSIGGHIFKKKKYEVFNEHLIDLNKQNSILSFYMTTDGYQDQFGGVEGRKYYKKNFRALMSTIANKPMYEQKSLIAMNMDDWKGEKYAQTDDVLVIGFQPQKSKNMEIDFSKLEEYLST</sequence>
<keyword evidence="3" id="KW-0812">Transmembrane</keyword>
<dbReference type="PANTHER" id="PTHR43156">
    <property type="entry name" value="STAGE II SPORULATION PROTEIN E-RELATED"/>
    <property type="match status" value="1"/>
</dbReference>
<organism evidence="5 6">
    <name type="scientific">Flammeovirga pacifica</name>
    <dbReference type="NCBI Taxonomy" id="915059"/>
    <lineage>
        <taxon>Bacteria</taxon>
        <taxon>Pseudomonadati</taxon>
        <taxon>Bacteroidota</taxon>
        <taxon>Cytophagia</taxon>
        <taxon>Cytophagales</taxon>
        <taxon>Flammeovirgaceae</taxon>
        <taxon>Flammeovirga</taxon>
    </lineage>
</organism>
<dbReference type="InterPro" id="IPR029016">
    <property type="entry name" value="GAF-like_dom_sf"/>
</dbReference>
<dbReference type="PANTHER" id="PTHR43156:SF9">
    <property type="entry name" value="HAMP DOMAIN-CONTAINING PROTEIN"/>
    <property type="match status" value="1"/>
</dbReference>
<protein>
    <recommendedName>
        <fullName evidence="4">HAMP domain-containing protein</fullName>
    </recommendedName>
</protein>
<dbReference type="PROSITE" id="PS50885">
    <property type="entry name" value="HAMP"/>
    <property type="match status" value="1"/>
</dbReference>
<dbReference type="CDD" id="cd06225">
    <property type="entry name" value="HAMP"/>
    <property type="match status" value="1"/>
</dbReference>
<keyword evidence="6" id="KW-1185">Reference proteome</keyword>
<dbReference type="SMART" id="SM00304">
    <property type="entry name" value="HAMP"/>
    <property type="match status" value="1"/>
</dbReference>
<reference evidence="5 6" key="1">
    <citation type="journal article" date="2012" name="Int. J. Syst. Evol. Microbiol.">
        <title>Flammeovirga pacifica sp. nov., isolated from deep-sea sediment.</title>
        <authorList>
            <person name="Xu H."/>
            <person name="Fu Y."/>
            <person name="Yang N."/>
            <person name="Ding Z."/>
            <person name="Lai Q."/>
            <person name="Zeng R."/>
        </authorList>
    </citation>
    <scope>NUCLEOTIDE SEQUENCE [LARGE SCALE GENOMIC DNA]</scope>
    <source>
        <strain evidence="6">DSM 24597 / LMG 26175 / WPAGA1</strain>
    </source>
</reference>
<dbReference type="Gene3D" id="3.30.450.40">
    <property type="match status" value="1"/>
</dbReference>
<dbReference type="InterPro" id="IPR001932">
    <property type="entry name" value="PPM-type_phosphatase-like_dom"/>
</dbReference>
<proteinExistence type="predicted"/>
<dbReference type="GO" id="GO:0007165">
    <property type="term" value="P:signal transduction"/>
    <property type="evidence" value="ECO:0007669"/>
    <property type="project" value="InterPro"/>
</dbReference>
<dbReference type="InterPro" id="IPR003660">
    <property type="entry name" value="HAMP_dom"/>
</dbReference>
<dbReference type="Gene3D" id="6.10.340.10">
    <property type="match status" value="1"/>
</dbReference>
<evidence type="ECO:0000313" key="5">
    <source>
        <dbReference type="EMBL" id="OHX65040.1"/>
    </source>
</evidence>
<feature type="domain" description="HAMP" evidence="4">
    <location>
        <begin position="306"/>
        <end position="359"/>
    </location>
</feature>
<accession>A0A1S1YVL2</accession>
<dbReference type="OrthoDB" id="1522078at2"/>
<keyword evidence="3" id="KW-1133">Transmembrane helix</keyword>
<dbReference type="STRING" id="915059.NH26_01075"/>
<comment type="caution">
    <text evidence="5">The sequence shown here is derived from an EMBL/GenBank/DDBJ whole genome shotgun (WGS) entry which is preliminary data.</text>
</comment>
<dbReference type="InterPro" id="IPR036457">
    <property type="entry name" value="PPM-type-like_dom_sf"/>
</dbReference>
<dbReference type="AlphaFoldDB" id="A0A1S1YVL2"/>
<dbReference type="GO" id="GO:0016020">
    <property type="term" value="C:membrane"/>
    <property type="evidence" value="ECO:0007669"/>
    <property type="project" value="InterPro"/>
</dbReference>
<dbReference type="SUPFAM" id="SSF158472">
    <property type="entry name" value="HAMP domain-like"/>
    <property type="match status" value="1"/>
</dbReference>
<name>A0A1S1YVL2_FLAPC</name>
<dbReference type="GO" id="GO:0016791">
    <property type="term" value="F:phosphatase activity"/>
    <property type="evidence" value="ECO:0007669"/>
    <property type="project" value="TreeGrafter"/>
</dbReference>
<dbReference type="Proteomes" id="UP000179797">
    <property type="component" value="Unassembled WGS sequence"/>
</dbReference>
<dbReference type="SUPFAM" id="SSF55781">
    <property type="entry name" value="GAF domain-like"/>
    <property type="match status" value="1"/>
</dbReference>
<dbReference type="InterPro" id="IPR052016">
    <property type="entry name" value="Bact_Sigma-Reg"/>
</dbReference>
<feature type="transmembrane region" description="Helical" evidence="3">
    <location>
        <begin position="283"/>
        <end position="305"/>
    </location>
</feature>
<keyword evidence="1" id="KW-0378">Hydrolase</keyword>
<dbReference type="Gene3D" id="3.60.40.10">
    <property type="entry name" value="PPM-type phosphatase domain"/>
    <property type="match status" value="1"/>
</dbReference>
<evidence type="ECO:0000256" key="3">
    <source>
        <dbReference type="SAM" id="Phobius"/>
    </source>
</evidence>
<evidence type="ECO:0000259" key="4">
    <source>
        <dbReference type="PROSITE" id="PS50885"/>
    </source>
</evidence>
<dbReference type="InterPro" id="IPR003018">
    <property type="entry name" value="GAF"/>
</dbReference>
<keyword evidence="3" id="KW-0472">Membrane</keyword>